<name>A0ABV1RKC7_9ALTE</name>
<evidence type="ECO:0000313" key="2">
    <source>
        <dbReference type="EMBL" id="MER2493393.1"/>
    </source>
</evidence>
<sequence>MAQVIALPTCNKNRIQQLAAVTTVFCVNKRKTPKKPTPPTPPFGGDAA</sequence>
<dbReference type="EMBL" id="JBELOE010000265">
    <property type="protein sequence ID" value="MER2493393.1"/>
    <property type="molecule type" value="Genomic_DNA"/>
</dbReference>
<dbReference type="Proteomes" id="UP001467690">
    <property type="component" value="Unassembled WGS sequence"/>
</dbReference>
<proteinExistence type="predicted"/>
<gene>
    <name evidence="2" type="ORF">ABS311_16065</name>
</gene>
<keyword evidence="3" id="KW-1185">Reference proteome</keyword>
<feature type="region of interest" description="Disordered" evidence="1">
    <location>
        <begin position="29"/>
        <end position="48"/>
    </location>
</feature>
<protein>
    <submittedName>
        <fullName evidence="2">Uncharacterized protein</fullName>
    </submittedName>
</protein>
<evidence type="ECO:0000313" key="3">
    <source>
        <dbReference type="Proteomes" id="UP001467690"/>
    </source>
</evidence>
<comment type="caution">
    <text evidence="2">The sequence shown here is derived from an EMBL/GenBank/DDBJ whole genome shotgun (WGS) entry which is preliminary data.</text>
</comment>
<reference evidence="2 3" key="1">
    <citation type="submission" date="2024-06" db="EMBL/GenBank/DDBJ databases">
        <authorList>
            <person name="Chen R.Y."/>
        </authorList>
    </citation>
    <scope>NUCLEOTIDE SEQUENCE [LARGE SCALE GENOMIC DNA]</scope>
    <source>
        <strain evidence="2 3">D2</strain>
    </source>
</reference>
<organism evidence="2 3">
    <name type="scientific">Catenovulum sediminis</name>
    <dbReference type="NCBI Taxonomy" id="1740262"/>
    <lineage>
        <taxon>Bacteria</taxon>
        <taxon>Pseudomonadati</taxon>
        <taxon>Pseudomonadota</taxon>
        <taxon>Gammaproteobacteria</taxon>
        <taxon>Alteromonadales</taxon>
        <taxon>Alteromonadaceae</taxon>
        <taxon>Catenovulum</taxon>
    </lineage>
</organism>
<accession>A0ABV1RKC7</accession>
<evidence type="ECO:0000256" key="1">
    <source>
        <dbReference type="SAM" id="MobiDB-lite"/>
    </source>
</evidence>
<dbReference type="RefSeq" id="WP_350402590.1">
    <property type="nucleotide sequence ID" value="NZ_JBELOE010000265.1"/>
</dbReference>